<reference evidence="1" key="1">
    <citation type="journal article" date="2020" name="ISME J.">
        <title>Gammaproteobacteria mediating utilization of methyl-, sulfur- and petroleum organic compounds in deep ocean hydrothermal plumes.</title>
        <authorList>
            <person name="Zhou Z."/>
            <person name="Liu Y."/>
            <person name="Pan J."/>
            <person name="Cron B.R."/>
            <person name="Toner B.M."/>
            <person name="Anantharaman K."/>
            <person name="Breier J.A."/>
            <person name="Dick G.J."/>
            <person name="Li M."/>
        </authorList>
    </citation>
    <scope>NUCLEOTIDE SEQUENCE</scope>
    <source>
        <strain evidence="1">SZUA-1451</strain>
    </source>
</reference>
<dbReference type="EMBL" id="DQUG01000059">
    <property type="protein sequence ID" value="HIP74816.1"/>
    <property type="molecule type" value="Genomic_DNA"/>
</dbReference>
<dbReference type="AlphaFoldDB" id="A0A832ZB23"/>
<accession>A0A832ZB23</accession>
<comment type="caution">
    <text evidence="1">The sequence shown here is derived from an EMBL/GenBank/DDBJ whole genome shotgun (WGS) entry which is preliminary data.</text>
</comment>
<organism evidence="1 2">
    <name type="scientific">Thermococcus paralvinellae</name>
    <dbReference type="NCBI Taxonomy" id="582419"/>
    <lineage>
        <taxon>Archaea</taxon>
        <taxon>Methanobacteriati</taxon>
        <taxon>Methanobacteriota</taxon>
        <taxon>Thermococci</taxon>
        <taxon>Thermococcales</taxon>
        <taxon>Thermococcaceae</taxon>
        <taxon>Thermococcus</taxon>
    </lineage>
</organism>
<evidence type="ECO:0000313" key="2">
    <source>
        <dbReference type="Proteomes" id="UP000649326"/>
    </source>
</evidence>
<dbReference type="Proteomes" id="UP000649326">
    <property type="component" value="Unassembled WGS sequence"/>
</dbReference>
<protein>
    <submittedName>
        <fullName evidence="1">Uncharacterized protein</fullName>
    </submittedName>
</protein>
<sequence length="92" mass="10223">MPYQLVKSSYIGFKTYIAEALSHGEGDFLVEEVIGEISDDTAMKIKEALGLEITLINAPLIPIDEIDDGDKMVLLKALQTLEGNEVLRIRRC</sequence>
<name>A0A832ZB23_9EURY</name>
<proteinExistence type="predicted"/>
<gene>
    <name evidence="1" type="ORF">EYH13_01410</name>
</gene>
<evidence type="ECO:0000313" key="1">
    <source>
        <dbReference type="EMBL" id="HIP74816.1"/>
    </source>
</evidence>